<dbReference type="Proteomes" id="UP001298424">
    <property type="component" value="Unassembled WGS sequence"/>
</dbReference>
<protein>
    <recommendedName>
        <fullName evidence="3">Lipoprotein</fullName>
    </recommendedName>
</protein>
<gene>
    <name evidence="1" type="ORF">MB824_08140</name>
</gene>
<proteinExistence type="predicted"/>
<evidence type="ECO:0008006" key="3">
    <source>
        <dbReference type="Google" id="ProtNLM"/>
    </source>
</evidence>
<dbReference type="RefSeq" id="WP_238747932.1">
    <property type="nucleotide sequence ID" value="NZ_JAKOOW010000026.1"/>
</dbReference>
<dbReference type="EMBL" id="JAKOOW010000026">
    <property type="protein sequence ID" value="MCG6504465.1"/>
    <property type="molecule type" value="Genomic_DNA"/>
</dbReference>
<comment type="caution">
    <text evidence="1">The sequence shown here is derived from an EMBL/GenBank/DDBJ whole genome shotgun (WGS) entry which is preliminary data.</text>
</comment>
<name>A0ABS9NNU5_9NEIS</name>
<dbReference type="PROSITE" id="PS51257">
    <property type="entry name" value="PROKAR_LIPOPROTEIN"/>
    <property type="match status" value="1"/>
</dbReference>
<accession>A0ABS9NNU5</accession>
<evidence type="ECO:0000313" key="2">
    <source>
        <dbReference type="Proteomes" id="UP001298424"/>
    </source>
</evidence>
<organism evidence="1 2">
    <name type="scientific">Kingella pumchi</name>
    <dbReference type="NCBI Taxonomy" id="2779506"/>
    <lineage>
        <taxon>Bacteria</taxon>
        <taxon>Pseudomonadati</taxon>
        <taxon>Pseudomonadota</taxon>
        <taxon>Betaproteobacteria</taxon>
        <taxon>Neisseriales</taxon>
        <taxon>Neisseriaceae</taxon>
        <taxon>Kingella</taxon>
    </lineage>
</organism>
<keyword evidence="2" id="KW-1185">Reference proteome</keyword>
<evidence type="ECO:0000313" key="1">
    <source>
        <dbReference type="EMBL" id="MCG6504465.1"/>
    </source>
</evidence>
<sequence length="87" mass="9451">MKAVLPLAAALAISGCLSVSNGIYRLEAYDPAGRRLLPDMQTAADGRNVYTVRNALCASLKGQSATIRIYRANNSEEVRSESPHRCR</sequence>
<reference evidence="1 2" key="1">
    <citation type="submission" date="2022-02" db="EMBL/GenBank/DDBJ databases">
        <title>Genome sequence data of Kingella unionensis sp. nov. strain CICC 24913 (CCUG 75125).</title>
        <authorList>
            <person name="Xiao M."/>
        </authorList>
    </citation>
    <scope>NUCLEOTIDE SEQUENCE [LARGE SCALE GENOMIC DNA]</scope>
    <source>
        <strain evidence="1 2">CICC 24913</strain>
    </source>
</reference>